<dbReference type="Pfam" id="PF00300">
    <property type="entry name" value="His_Phos_1"/>
    <property type="match status" value="1"/>
</dbReference>
<accession>A0A2P5T2Y0</accession>
<dbReference type="InterPro" id="IPR029033">
    <property type="entry name" value="His_PPase_superfam"/>
</dbReference>
<sequence length="157" mass="17946">MQIFIMRHGDALLGAKSDKNRSLTLRGINESCLIANWLKDNDVYIESVLISPYKRTIQTFLTIKDILKFTSQDINLDLTPDGKSLSVIQYIKRMQSQGIKSVLLISHLPLIINLINVLCPEEKLIEFATSSIVFINFCFITKKHKIVWLINPSDIIK</sequence>
<dbReference type="GO" id="GO:0005737">
    <property type="term" value="C:cytoplasm"/>
    <property type="evidence" value="ECO:0007669"/>
    <property type="project" value="InterPro"/>
</dbReference>
<dbReference type="Gene3D" id="3.40.50.1240">
    <property type="entry name" value="Phosphoglycerate mutase-like"/>
    <property type="match status" value="1"/>
</dbReference>
<comment type="caution">
    <text evidence="1">The sequence shown here is derived from an EMBL/GenBank/DDBJ whole genome shotgun (WGS) entry which is preliminary data.</text>
</comment>
<evidence type="ECO:0000313" key="2">
    <source>
        <dbReference type="Proteomes" id="UP000295937"/>
    </source>
</evidence>
<gene>
    <name evidence="1" type="primary">sixA</name>
    <name evidence="1" type="ORF">CRV09_01175</name>
</gene>
<dbReference type="InterPro" id="IPR013078">
    <property type="entry name" value="His_Pase_superF_clade-1"/>
</dbReference>
<organism evidence="1 2">
    <name type="scientific">Candidatus Pantoea edessiphila</name>
    <dbReference type="NCBI Taxonomy" id="2044610"/>
    <lineage>
        <taxon>Bacteria</taxon>
        <taxon>Pseudomonadati</taxon>
        <taxon>Pseudomonadota</taxon>
        <taxon>Gammaproteobacteria</taxon>
        <taxon>Enterobacterales</taxon>
        <taxon>Erwiniaceae</taxon>
        <taxon>Pantoea</taxon>
    </lineage>
</organism>
<dbReference type="EMBL" id="PDKR01000001">
    <property type="protein sequence ID" value="PPI88900.1"/>
    <property type="molecule type" value="Genomic_DNA"/>
</dbReference>
<dbReference type="SUPFAM" id="SSF53254">
    <property type="entry name" value="Phosphoglycerate mutase-like"/>
    <property type="match status" value="1"/>
</dbReference>
<proteinExistence type="predicted"/>
<reference evidence="1 2" key="1">
    <citation type="journal article" date="2018" name="Genome Biol. Evol.">
        <title>Cladogenesis and Genomic Streamlining in Extracellular Endosymbionts of Tropical Stink Bugs.</title>
        <authorList>
            <person name="Otero-Bravo A."/>
            <person name="Goffredi S."/>
            <person name="Sabree Z.L."/>
        </authorList>
    </citation>
    <scope>NUCLEOTIDE SEQUENCE [LARGE SCALE GENOMIC DNA]</scope>
    <source>
        <strain evidence="1 2">SoEO</strain>
    </source>
</reference>
<dbReference type="CDD" id="cd07067">
    <property type="entry name" value="HP_PGM_like"/>
    <property type="match status" value="1"/>
</dbReference>
<dbReference type="OrthoDB" id="92610at2"/>
<dbReference type="InterPro" id="IPR004449">
    <property type="entry name" value="SixA"/>
</dbReference>
<dbReference type="GO" id="GO:0101006">
    <property type="term" value="F:protein histidine phosphatase activity"/>
    <property type="evidence" value="ECO:0007669"/>
    <property type="project" value="InterPro"/>
</dbReference>
<dbReference type="Proteomes" id="UP000295937">
    <property type="component" value="Unassembled WGS sequence"/>
</dbReference>
<dbReference type="AlphaFoldDB" id="A0A2P5T2Y0"/>
<evidence type="ECO:0000313" key="1">
    <source>
        <dbReference type="EMBL" id="PPI88900.1"/>
    </source>
</evidence>
<name>A0A2P5T2Y0_9GAMM</name>
<protein>
    <submittedName>
        <fullName evidence="1">Phosphohistidine phosphatase SixA</fullName>
    </submittedName>
</protein>
<dbReference type="NCBIfam" id="TIGR00249">
    <property type="entry name" value="sixA"/>
    <property type="match status" value="1"/>
</dbReference>
<dbReference type="RefSeq" id="WP_136132326.1">
    <property type="nucleotide sequence ID" value="NZ_PDKR01000001.1"/>
</dbReference>